<dbReference type="STRING" id="1157962.A0A250X9N8"/>
<proteinExistence type="predicted"/>
<feature type="coiled-coil region" evidence="1">
    <location>
        <begin position="1216"/>
        <end position="1243"/>
    </location>
</feature>
<dbReference type="InterPro" id="IPR001683">
    <property type="entry name" value="PX_dom"/>
</dbReference>
<feature type="compositionally biased region" description="Low complexity" evidence="2">
    <location>
        <begin position="451"/>
        <end position="469"/>
    </location>
</feature>
<feature type="coiled-coil region" evidence="1">
    <location>
        <begin position="971"/>
        <end position="1088"/>
    </location>
</feature>
<dbReference type="SUPFAM" id="SSF64268">
    <property type="entry name" value="PX domain"/>
    <property type="match status" value="1"/>
</dbReference>
<keyword evidence="1" id="KW-0175">Coiled coil</keyword>
<feature type="coiled-coil region" evidence="1">
    <location>
        <begin position="349"/>
        <end position="429"/>
    </location>
</feature>
<dbReference type="Pfam" id="PF00787">
    <property type="entry name" value="PX"/>
    <property type="match status" value="1"/>
</dbReference>
<feature type="domain" description="PX" evidence="3">
    <location>
        <begin position="4"/>
        <end position="130"/>
    </location>
</feature>
<protein>
    <recommendedName>
        <fullName evidence="3">PX domain-containing protein</fullName>
    </recommendedName>
</protein>
<dbReference type="GO" id="GO:0015031">
    <property type="term" value="P:protein transport"/>
    <property type="evidence" value="ECO:0007669"/>
    <property type="project" value="InterPro"/>
</dbReference>
<evidence type="ECO:0000256" key="1">
    <source>
        <dbReference type="SAM" id="Coils"/>
    </source>
</evidence>
<dbReference type="Gene3D" id="3.30.1520.10">
    <property type="entry name" value="Phox-like domain"/>
    <property type="match status" value="1"/>
</dbReference>
<feature type="region of interest" description="Disordered" evidence="2">
    <location>
        <begin position="441"/>
        <end position="474"/>
    </location>
</feature>
<feature type="coiled-coil region" evidence="1">
    <location>
        <begin position="862"/>
        <end position="910"/>
    </location>
</feature>
<dbReference type="PANTHER" id="PTHR46856:SF1">
    <property type="entry name" value="PX DOMAIN-CONTAINING PROTEIN EREL1-RELATED"/>
    <property type="match status" value="1"/>
</dbReference>
<feature type="compositionally biased region" description="Polar residues" evidence="2">
    <location>
        <begin position="146"/>
        <end position="156"/>
    </location>
</feature>
<accession>A0A250X9N8</accession>
<organism evidence="4 5">
    <name type="scientific">Chlamydomonas eustigma</name>
    <dbReference type="NCBI Taxonomy" id="1157962"/>
    <lineage>
        <taxon>Eukaryota</taxon>
        <taxon>Viridiplantae</taxon>
        <taxon>Chlorophyta</taxon>
        <taxon>core chlorophytes</taxon>
        <taxon>Chlorophyceae</taxon>
        <taxon>CS clade</taxon>
        <taxon>Chlamydomonadales</taxon>
        <taxon>Chlamydomonadaceae</taxon>
        <taxon>Chlamydomonas</taxon>
    </lineage>
</organism>
<evidence type="ECO:0000313" key="4">
    <source>
        <dbReference type="EMBL" id="GAX79801.1"/>
    </source>
</evidence>
<dbReference type="PROSITE" id="PS50195">
    <property type="entry name" value="PX"/>
    <property type="match status" value="1"/>
</dbReference>
<dbReference type="SMART" id="SM00312">
    <property type="entry name" value="PX"/>
    <property type="match status" value="1"/>
</dbReference>
<feature type="coiled-coil region" evidence="1">
    <location>
        <begin position="786"/>
        <end position="827"/>
    </location>
</feature>
<dbReference type="GO" id="GO:0035091">
    <property type="term" value="F:phosphatidylinositol binding"/>
    <property type="evidence" value="ECO:0007669"/>
    <property type="project" value="InterPro"/>
</dbReference>
<comment type="caution">
    <text evidence="4">The sequence shown here is derived from an EMBL/GenBank/DDBJ whole genome shotgun (WGS) entry which is preliminary data.</text>
</comment>
<dbReference type="OrthoDB" id="76516at2759"/>
<dbReference type="EMBL" id="BEGY01000046">
    <property type="protein sequence ID" value="GAX79801.1"/>
    <property type="molecule type" value="Genomic_DNA"/>
</dbReference>
<dbReference type="InterPro" id="IPR036871">
    <property type="entry name" value="PX_dom_sf"/>
</dbReference>
<evidence type="ECO:0000256" key="2">
    <source>
        <dbReference type="SAM" id="MobiDB-lite"/>
    </source>
</evidence>
<feature type="coiled-coil region" evidence="1">
    <location>
        <begin position="679"/>
        <end position="738"/>
    </location>
</feature>
<dbReference type="InterPro" id="IPR044588">
    <property type="entry name" value="EREX-like"/>
</dbReference>
<feature type="region of interest" description="Disordered" evidence="2">
    <location>
        <begin position="138"/>
        <end position="183"/>
    </location>
</feature>
<dbReference type="GO" id="GO:0005768">
    <property type="term" value="C:endosome"/>
    <property type="evidence" value="ECO:0007669"/>
    <property type="project" value="UniProtKB-ARBA"/>
</dbReference>
<name>A0A250X9N8_9CHLO</name>
<keyword evidence="5" id="KW-1185">Reference proteome</keyword>
<reference evidence="4 5" key="1">
    <citation type="submission" date="2017-08" db="EMBL/GenBank/DDBJ databases">
        <title>Acidophilic green algal genome provides insights into adaptation to an acidic environment.</title>
        <authorList>
            <person name="Hirooka S."/>
            <person name="Hirose Y."/>
            <person name="Kanesaki Y."/>
            <person name="Higuchi S."/>
            <person name="Fujiwara T."/>
            <person name="Onuma R."/>
            <person name="Era A."/>
            <person name="Ohbayashi R."/>
            <person name="Uzuka A."/>
            <person name="Nozaki H."/>
            <person name="Yoshikawa H."/>
            <person name="Miyagishima S.Y."/>
        </authorList>
    </citation>
    <scope>NUCLEOTIDE SEQUENCE [LARGE SCALE GENOMIC DNA]</scope>
    <source>
        <strain evidence="4 5">NIES-2499</strain>
    </source>
</reference>
<gene>
    <name evidence="4" type="ORF">CEUSTIGMA_g7241.t1</name>
</gene>
<evidence type="ECO:0000259" key="3">
    <source>
        <dbReference type="PROSITE" id="PS50195"/>
    </source>
</evidence>
<feature type="compositionally biased region" description="Polar residues" evidence="2">
    <location>
        <begin position="1455"/>
        <end position="1467"/>
    </location>
</feature>
<feature type="region of interest" description="Disordered" evidence="2">
    <location>
        <begin position="1449"/>
        <end position="1484"/>
    </location>
</feature>
<sequence>MSWQFTVSIPQWIQMKDSEGEPITVYRVNVILQGPSDASSGPAKSPHFVLRRYNQFRLLYEQLKVQFPEIMKEKGLSPPPKHALHIRGQKEMQDQRKEELERWLWRLFSKPELATSSALKGFLEIERAVARLQQSRTVGALDASPPQASGVRSQAISVGGGETAPSGSDQGDWDDSRSEVSAVSSMAPGSNVMMFTHLNAVPNTFHHGGQQAPHASVVSEGVVSSSASPSTAVMRLGLRLASRGDVRRLVDVLEQRIAAAGRDLQAAVSEIQLLTETNKMVCQRVVELEGQLQGGRSTREVALERQVEELKTAYKAAMDSGPAGNSELEDILSRLEASEDIRMEVCSRLADAESRLAEADAQLMQATSRAEVHELRSQALEAELRQAQAGLADLESISAGRVAMLNQQISSLHQQLSDAQTENKELLCKLRDWGMDSQLTSYSKNGESRDSFTTPSTSSQQQLQQAGTSADAGELEAALSRATVAESRVQELEQKVLSDKEKVRANQVLLAKEIKKLRAELDAATQAQSDVELQQQQQQQNEILISQGEEAVWVSKMKTLEEQVTTLQVALESANTQQQRDAVLLAEGQQVLLEATCRTEQLGMDMRVQSSRAEQLETELKSEKMRAEKLENDLEEWQLKVAFLSSEVEQAREELRQGPAAFEAEKSAAIQQAGAAGRVMELQQLLAGAKAELQVSEQRQAALEADLGQQLHHARKMLADKEMELADLASRLEESRAAAAVAAAGREAELCAQVSAMEMQLRELAAAAAARAEQGAKMEKSCSLYVKQAQEEVQQVLAELQASKEKRQYLESEVETLRAHIEQQQQQQQQQKVITSPTDDAAEDFCTPSIGYQVAVTTDSLADEHAENKTRLELEVSSLQSHVQEKEASYRALVQQIIQVEAQLAAAQMQGLGKEEEGGLASIGRDTASALDEQEPSSLQLDSSGNPARVMCLNEYQINPEGSSQALLVQVVERDEEIKSLQQQLQEAKALLEHQEKQAESLRQQLQEAQTVLGQQEKHAESLQQRLIGMEAQGQQLQEARQLLEKQDMDLRALQQRLSLLMTVEQQCEVLREQMEAVQKLQAAVEQQVSTVPQQGQHSQGLHAAPGTLVHAASAGLSPYQDLLSLEDPGSAILDPNGALPSAAFTSVSAHSLTPATAEKMHSEEDLLLDLTGLMLSESPPHPNPLEATSSFATAATAAAAAAAVKALEADIEGVISSAITEANGLLLDLKEAEKKAMKLVQDLSGRGSDVGGNGDDSVEVLLAGFSGIGEVLQRVQGGTVGLRQPSLLAPGSTTVRFSEQVLRAGLADALEELVARGVSLNDARCDRLLAELMSEDCTTLATSHPAAAAAGTAPSSMGASTPRFTTGLGSLFAPVSSTLLPQAGARPEATTFPAGSRYQPPVFTGHDASTPAAAAASGGAKVLSALGQRMTEAVSSHWTGLNSALTGAAHPATSGATSRSANSNASFRPASLGNVPRPEQGGG</sequence>
<dbReference type="Proteomes" id="UP000232323">
    <property type="component" value="Unassembled WGS sequence"/>
</dbReference>
<dbReference type="PANTHER" id="PTHR46856">
    <property type="entry name" value="PX DOMAIN-CONTAINING PROTEIN EREL1-RELATED"/>
    <property type="match status" value="1"/>
</dbReference>
<evidence type="ECO:0000313" key="5">
    <source>
        <dbReference type="Proteomes" id="UP000232323"/>
    </source>
</evidence>
<feature type="coiled-coil region" evidence="1">
    <location>
        <begin position="606"/>
        <end position="654"/>
    </location>
</feature>
<dbReference type="CDD" id="cd06093">
    <property type="entry name" value="PX_domain"/>
    <property type="match status" value="1"/>
</dbReference>
<feature type="coiled-coil region" evidence="1">
    <location>
        <begin position="475"/>
        <end position="577"/>
    </location>
</feature>